<dbReference type="GO" id="GO:0016757">
    <property type="term" value="F:glycosyltransferase activity"/>
    <property type="evidence" value="ECO:0007669"/>
    <property type="project" value="UniProtKB-ARBA"/>
</dbReference>
<name>A0A4R3UEV4_ROSSA</name>
<dbReference type="Gene3D" id="3.40.50.2000">
    <property type="entry name" value="Glycogen Phosphorylase B"/>
    <property type="match status" value="2"/>
</dbReference>
<dbReference type="InterPro" id="IPR028098">
    <property type="entry name" value="Glyco_trans_4-like_N"/>
</dbReference>
<feature type="domain" description="Glycosyltransferase subfamily 4-like N-terminal" evidence="1">
    <location>
        <begin position="20"/>
        <end position="221"/>
    </location>
</feature>
<keyword evidence="2" id="KW-0808">Transferase</keyword>
<dbReference type="Pfam" id="PF13579">
    <property type="entry name" value="Glyco_trans_4_4"/>
    <property type="match status" value="1"/>
</dbReference>
<gene>
    <name evidence="2" type="ORF">EV671_104318</name>
</gene>
<comment type="caution">
    <text evidence="2">The sequence shown here is derived from an EMBL/GenBank/DDBJ whole genome shotgun (WGS) entry which is preliminary data.</text>
</comment>
<proteinExistence type="predicted"/>
<dbReference type="OrthoDB" id="9794575at2"/>
<dbReference type="Pfam" id="PF13692">
    <property type="entry name" value="Glyco_trans_1_4"/>
    <property type="match status" value="1"/>
</dbReference>
<dbReference type="SUPFAM" id="SSF53756">
    <property type="entry name" value="UDP-Glycosyltransferase/glycogen phosphorylase"/>
    <property type="match status" value="1"/>
</dbReference>
<evidence type="ECO:0000313" key="3">
    <source>
        <dbReference type="Proteomes" id="UP000295110"/>
    </source>
</evidence>
<evidence type="ECO:0000313" key="2">
    <source>
        <dbReference type="EMBL" id="TCU87824.1"/>
    </source>
</evidence>
<dbReference type="Proteomes" id="UP000295110">
    <property type="component" value="Unassembled WGS sequence"/>
</dbReference>
<organism evidence="2 3">
    <name type="scientific">Roseateles saccharophilus</name>
    <name type="common">Pseudomonas saccharophila</name>
    <dbReference type="NCBI Taxonomy" id="304"/>
    <lineage>
        <taxon>Bacteria</taxon>
        <taxon>Pseudomonadati</taxon>
        <taxon>Pseudomonadota</taxon>
        <taxon>Betaproteobacteria</taxon>
        <taxon>Burkholderiales</taxon>
        <taxon>Sphaerotilaceae</taxon>
        <taxon>Roseateles</taxon>
    </lineage>
</organism>
<sequence>MRRVLFIAYLFPPIANSGTRRSLAFANHLPDAGWQPLVLSCAPEPRASLDAELLAEVRPGTRVERVPLQSRLHARRWAGWLPGRLGARAVEALAWRLEARAEVPDQAAGWLHPALERALALHDEVGFDAIYASGWPWTGFLLAREVSRRTGKPYVLDYRDQWTPSGDMAWETASAAQARENPALERLAARDAAAVITVTQALVESIGRDCGRGDLHLITNGFEPKDFAAEAAPQNDGLLRISYTGVWRPGYGLQDLYAAIALLKARGCAELARLRVQAAGFATGPAAEAGVSDWVTEFGPVPHRQALTLMKQADLLYLPVPTGYYATASLPGKLFEYLACGRPILAVVPERSEVARVLDDVGGGVRSEPGDVEGLAIKLLGWLRGEASVAPPRGIERYSRAATTRHLAQVLDAAVDGSVLEPLR</sequence>
<dbReference type="EMBL" id="SMBU01000043">
    <property type="protein sequence ID" value="TCU87824.1"/>
    <property type="molecule type" value="Genomic_DNA"/>
</dbReference>
<dbReference type="AlphaFoldDB" id="A0A4R3UEV4"/>
<dbReference type="RefSeq" id="WP_132576266.1">
    <property type="nucleotide sequence ID" value="NZ_CBCSGL010000055.1"/>
</dbReference>
<protein>
    <submittedName>
        <fullName evidence="2">Glycosyltransferase involved in cell wall biosynthesis</fullName>
    </submittedName>
</protein>
<evidence type="ECO:0000259" key="1">
    <source>
        <dbReference type="Pfam" id="PF13579"/>
    </source>
</evidence>
<reference evidence="2 3" key="1">
    <citation type="submission" date="2019-03" db="EMBL/GenBank/DDBJ databases">
        <title>Genomic Encyclopedia of Type Strains, Phase IV (KMG-IV): sequencing the most valuable type-strain genomes for metagenomic binning, comparative biology and taxonomic classification.</title>
        <authorList>
            <person name="Goeker M."/>
        </authorList>
    </citation>
    <scope>NUCLEOTIDE SEQUENCE [LARGE SCALE GENOMIC DNA]</scope>
    <source>
        <strain evidence="2 3">DSM 654</strain>
    </source>
</reference>
<keyword evidence="3" id="KW-1185">Reference proteome</keyword>
<accession>A0A4R3UEV4</accession>